<dbReference type="EMBL" id="UINC01020789">
    <property type="protein sequence ID" value="SVA86950.1"/>
    <property type="molecule type" value="Genomic_DNA"/>
</dbReference>
<feature type="transmembrane region" description="Helical" evidence="9">
    <location>
        <begin position="38"/>
        <end position="56"/>
    </location>
</feature>
<dbReference type="AlphaFoldDB" id="A0A381ZCJ2"/>
<reference evidence="10" key="1">
    <citation type="submission" date="2018-05" db="EMBL/GenBank/DDBJ databases">
        <authorList>
            <person name="Lanie J.A."/>
            <person name="Ng W.-L."/>
            <person name="Kazmierczak K.M."/>
            <person name="Andrzejewski T.M."/>
            <person name="Davidsen T.M."/>
            <person name="Wayne K.J."/>
            <person name="Tettelin H."/>
            <person name="Glass J.I."/>
            <person name="Rusch D."/>
            <person name="Podicherti R."/>
            <person name="Tsui H.-C.T."/>
            <person name="Winkler M.E."/>
        </authorList>
    </citation>
    <scope>NUCLEOTIDE SEQUENCE</scope>
</reference>
<keyword evidence="2" id="KW-0813">Transport</keyword>
<dbReference type="CDD" id="cd06582">
    <property type="entry name" value="TM_PBP1_LivH_like"/>
    <property type="match status" value="1"/>
</dbReference>
<dbReference type="Pfam" id="PF02653">
    <property type="entry name" value="BPD_transp_2"/>
    <property type="match status" value="1"/>
</dbReference>
<dbReference type="GO" id="GO:0022857">
    <property type="term" value="F:transmembrane transporter activity"/>
    <property type="evidence" value="ECO:0007669"/>
    <property type="project" value="InterPro"/>
</dbReference>
<evidence type="ECO:0000256" key="5">
    <source>
        <dbReference type="ARBA" id="ARBA00022970"/>
    </source>
</evidence>
<feature type="transmembrane region" description="Helical" evidence="9">
    <location>
        <begin position="143"/>
        <end position="161"/>
    </location>
</feature>
<keyword evidence="7 9" id="KW-0472">Membrane</keyword>
<feature type="transmembrane region" description="Helical" evidence="9">
    <location>
        <begin position="271"/>
        <end position="291"/>
    </location>
</feature>
<organism evidence="10">
    <name type="scientific">marine metagenome</name>
    <dbReference type="NCBI Taxonomy" id="408172"/>
    <lineage>
        <taxon>unclassified sequences</taxon>
        <taxon>metagenomes</taxon>
        <taxon>ecological metagenomes</taxon>
    </lineage>
</organism>
<accession>A0A381ZCJ2</accession>
<keyword evidence="4 9" id="KW-0812">Transmembrane</keyword>
<gene>
    <name evidence="10" type="ORF">METZ01_LOCUS139804</name>
</gene>
<protein>
    <recommendedName>
        <fullName evidence="11">Branched-chain amino acid ABC transporter permease</fullName>
    </recommendedName>
</protein>
<evidence type="ECO:0000256" key="3">
    <source>
        <dbReference type="ARBA" id="ARBA00022475"/>
    </source>
</evidence>
<evidence type="ECO:0008006" key="11">
    <source>
        <dbReference type="Google" id="ProtNLM"/>
    </source>
</evidence>
<dbReference type="InterPro" id="IPR052157">
    <property type="entry name" value="BCAA_transport_permease"/>
</dbReference>
<evidence type="ECO:0000256" key="8">
    <source>
        <dbReference type="ARBA" id="ARBA00037998"/>
    </source>
</evidence>
<feature type="transmembrane region" description="Helical" evidence="9">
    <location>
        <begin position="12"/>
        <end position="31"/>
    </location>
</feature>
<dbReference type="GO" id="GO:0006865">
    <property type="term" value="P:amino acid transport"/>
    <property type="evidence" value="ECO:0007669"/>
    <property type="project" value="UniProtKB-KW"/>
</dbReference>
<dbReference type="InterPro" id="IPR001851">
    <property type="entry name" value="ABC_transp_permease"/>
</dbReference>
<evidence type="ECO:0000256" key="9">
    <source>
        <dbReference type="SAM" id="Phobius"/>
    </source>
</evidence>
<comment type="similarity">
    <text evidence="8">Belongs to the binding-protein-dependent transport system permease family. LivHM subfamily.</text>
</comment>
<proteinExistence type="inferred from homology"/>
<dbReference type="PANTHER" id="PTHR11795:SF445">
    <property type="entry name" value="AMINO ACID ABC TRANSPORTER PERMEASE PROTEIN"/>
    <property type="match status" value="1"/>
</dbReference>
<evidence type="ECO:0000256" key="4">
    <source>
        <dbReference type="ARBA" id="ARBA00022692"/>
    </source>
</evidence>
<evidence type="ECO:0000256" key="1">
    <source>
        <dbReference type="ARBA" id="ARBA00004651"/>
    </source>
</evidence>
<evidence type="ECO:0000256" key="6">
    <source>
        <dbReference type="ARBA" id="ARBA00022989"/>
    </source>
</evidence>
<name>A0A381ZCJ2_9ZZZZ</name>
<feature type="transmembrane region" description="Helical" evidence="9">
    <location>
        <begin position="190"/>
        <end position="209"/>
    </location>
</feature>
<keyword evidence="3" id="KW-1003">Cell membrane</keyword>
<keyword evidence="6 9" id="KW-1133">Transmembrane helix</keyword>
<feature type="transmembrane region" description="Helical" evidence="9">
    <location>
        <begin position="62"/>
        <end position="80"/>
    </location>
</feature>
<evidence type="ECO:0000313" key="10">
    <source>
        <dbReference type="EMBL" id="SVA86950.1"/>
    </source>
</evidence>
<sequence length="300" mass="33336">MFTDFLQNCIDGLMVGSGYALLALGFTMVFGVMKRLNLSYGPSIMLGAYFGTWLYLNLEQNAWLVLLGTISGTVVVGIYVERLCFRAIRGDSTIASMVSSFVIWMQLEEIAMHLLPERTYPFPAFFTTTRFEFGPFYARSEHLTMFILMLIIVVILHFFLFRTKPGLAIRAVSDNPLASLYIGIDRSMTLFLAFFIVSLLGGIAGFLILSADSQITPYFGLWATFKGLIAMMLGGMGSLPGAILGGLLLGVVEANVFWYGDPIMRDISAYLLLFIMLIFRPGGLIGQSIVLRQRVAQERV</sequence>
<feature type="transmembrane region" description="Helical" evidence="9">
    <location>
        <begin position="87"/>
        <end position="107"/>
    </location>
</feature>
<evidence type="ECO:0000256" key="2">
    <source>
        <dbReference type="ARBA" id="ARBA00022448"/>
    </source>
</evidence>
<evidence type="ECO:0000256" key="7">
    <source>
        <dbReference type="ARBA" id="ARBA00023136"/>
    </source>
</evidence>
<keyword evidence="5" id="KW-0029">Amino-acid transport</keyword>
<comment type="subcellular location">
    <subcellularLocation>
        <location evidence="1">Cell membrane</location>
        <topology evidence="1">Multi-pass membrane protein</topology>
    </subcellularLocation>
</comment>
<dbReference type="PANTHER" id="PTHR11795">
    <property type="entry name" value="BRANCHED-CHAIN AMINO ACID TRANSPORT SYSTEM PERMEASE PROTEIN LIVH"/>
    <property type="match status" value="1"/>
</dbReference>
<dbReference type="GO" id="GO:0005886">
    <property type="term" value="C:plasma membrane"/>
    <property type="evidence" value="ECO:0007669"/>
    <property type="project" value="UniProtKB-SubCell"/>
</dbReference>